<dbReference type="InterPro" id="IPR001754">
    <property type="entry name" value="OMPdeCOase_dom"/>
</dbReference>
<evidence type="ECO:0000313" key="4">
    <source>
        <dbReference type="EMBL" id="KUK95764.1"/>
    </source>
</evidence>
<dbReference type="PATRIC" id="fig|301375.6.peg.800"/>
<dbReference type="EMBL" id="LGFT01000024">
    <property type="protein sequence ID" value="KUK44471.1"/>
    <property type="molecule type" value="Genomic_DNA"/>
</dbReference>
<organism evidence="3 6">
    <name type="scientific">Methanothrix harundinacea</name>
    <dbReference type="NCBI Taxonomy" id="301375"/>
    <lineage>
        <taxon>Archaea</taxon>
        <taxon>Methanobacteriati</taxon>
        <taxon>Methanobacteriota</taxon>
        <taxon>Stenosarchaea group</taxon>
        <taxon>Methanomicrobia</taxon>
        <taxon>Methanotrichales</taxon>
        <taxon>Methanotrichaceae</taxon>
        <taxon>Methanothrix</taxon>
    </lineage>
</organism>
<dbReference type="Proteomes" id="UP000053961">
    <property type="component" value="Unassembled WGS sequence"/>
</dbReference>
<dbReference type="SUPFAM" id="SSF51366">
    <property type="entry name" value="Ribulose-phoshate binding barrel"/>
    <property type="match status" value="1"/>
</dbReference>
<keyword evidence="1" id="KW-0456">Lyase</keyword>
<dbReference type="SUPFAM" id="SSF89562">
    <property type="entry name" value="RraA-like"/>
    <property type="match status" value="1"/>
</dbReference>
<dbReference type="Pfam" id="PF03737">
    <property type="entry name" value="RraA-like"/>
    <property type="match status" value="1"/>
</dbReference>
<reference evidence="5 6" key="2">
    <citation type="journal article" date="2015" name="MBio">
        <title>Genome-Resolved Metagenomic Analysis Reveals Roles for Candidate Phyla and Other Microbial Community Members in Biogeochemical Transformations in Oil Reservoirs.</title>
        <authorList>
            <person name="Hu P."/>
            <person name="Tom L."/>
            <person name="Singh A."/>
            <person name="Thomas B.C."/>
            <person name="Baker B.J."/>
            <person name="Piceno Y.M."/>
            <person name="Andersen G.L."/>
            <person name="Banfield J.F."/>
        </authorList>
    </citation>
    <scope>NUCLEOTIDE SEQUENCE [LARGE SCALE GENOMIC DNA]</scope>
    <source>
        <strain evidence="3">57_489</strain>
    </source>
</reference>
<proteinExistence type="predicted"/>
<dbReference type="InterPro" id="IPR036704">
    <property type="entry name" value="RraA/RraA-like_sf"/>
</dbReference>
<evidence type="ECO:0000313" key="6">
    <source>
        <dbReference type="Proteomes" id="UP000057043"/>
    </source>
</evidence>
<reference evidence="4" key="1">
    <citation type="journal article" date="2015" name="MBio">
        <title>Genome-resolved metagenomic analysis reveals roles for candidate phyla and other microbial community members in biogeochemical transformations in oil reservoirs.</title>
        <authorList>
            <person name="Hu P."/>
            <person name="Tom L."/>
            <person name="Singh A."/>
            <person name="Thomas B.C."/>
            <person name="Baker B.J."/>
            <person name="Piceno Y.M."/>
            <person name="Andersen G.L."/>
            <person name="Banfield J.F."/>
        </authorList>
    </citation>
    <scope>NUCLEOTIDE SEQUENCE [LARGE SCALE GENOMIC DNA]</scope>
    <source>
        <strain evidence="4">56_747</strain>
    </source>
</reference>
<dbReference type="GO" id="GO:0033982">
    <property type="term" value="F:3-dehydro-L-gulonate-6-phosphate decarboxylase activity"/>
    <property type="evidence" value="ECO:0007669"/>
    <property type="project" value="TreeGrafter"/>
</dbReference>
<dbReference type="NCBIfam" id="NF005442">
    <property type="entry name" value="PRK07028.1"/>
    <property type="match status" value="1"/>
</dbReference>
<dbReference type="GO" id="GO:0006207">
    <property type="term" value="P:'de novo' pyrimidine nucleobase biosynthetic process"/>
    <property type="evidence" value="ECO:0007669"/>
    <property type="project" value="InterPro"/>
</dbReference>
<dbReference type="EMBL" id="LGHB01000027">
    <property type="protein sequence ID" value="KUK95764.1"/>
    <property type="molecule type" value="Genomic_DNA"/>
</dbReference>
<sequence length="385" mass="41357">MDAVRELKRALPGKKIVADMKTVDTGAMEVEMAAKAGANIVAILASSDNSTITDALRAAKKYGVEIMVDLLGAPDPVARSREMEALGVDYVCVHVGIDQQMMGRRAIDFLDQILGHVNIPLAVAGGIDADSAAEAIASGASIVIVGGSVTRSPDVTKSGKMIREAMDSALERYDRKAKKSMDEEMIEIFREVSTPNISDAMHRKGAMRDILPINPGKKIVGKAITVQTFEGDWAKSVEAIDLAGPENVIVIYNGSRYISCWGGLATQSCKMKGVAGVVIDGAVRDLDEVKELDYPIFASSITPSAGEPKGMGEINAEITCGGRSVRPGDIIVGDDSGVIVIPKERGYEIARRAKEVEKNESRLREEIKRGKTLSEVANLKKWEKK</sequence>
<dbReference type="CDD" id="cd16841">
    <property type="entry name" value="RraA_family"/>
    <property type="match status" value="1"/>
</dbReference>
<dbReference type="PANTHER" id="PTHR35039:SF3">
    <property type="entry name" value="3-KETO-L-GULONATE-6-PHOSPHATE DECARBOXYLASE SGBH-RELATED"/>
    <property type="match status" value="1"/>
</dbReference>
<dbReference type="PIRSF" id="PIRSF037137">
    <property type="entry name" value="HPS_DMK_prd"/>
    <property type="match status" value="1"/>
</dbReference>
<dbReference type="Pfam" id="PF00215">
    <property type="entry name" value="OMPdecase"/>
    <property type="match status" value="1"/>
</dbReference>
<dbReference type="InterPro" id="IPR013785">
    <property type="entry name" value="Aldolase_TIM"/>
</dbReference>
<dbReference type="Proteomes" id="UP000057043">
    <property type="component" value="Unassembled WGS sequence"/>
</dbReference>
<gene>
    <name evidence="3" type="ORF">XD72_1138</name>
    <name evidence="4" type="ORF">XE07_1614</name>
</gene>
<dbReference type="InterPro" id="IPR005493">
    <property type="entry name" value="RraA/RraA-like"/>
</dbReference>
<dbReference type="Gene3D" id="3.20.20.70">
    <property type="entry name" value="Aldolase class I"/>
    <property type="match status" value="1"/>
</dbReference>
<comment type="caution">
    <text evidence="3">The sequence shown here is derived from an EMBL/GenBank/DDBJ whole genome shotgun (WGS) entry which is preliminary data.</text>
</comment>
<dbReference type="PANTHER" id="PTHR35039">
    <property type="entry name" value="3-KETO-L-GULONATE-6-PHOSPHATE DECARBOXYLASE SGBH-RELATED"/>
    <property type="match status" value="1"/>
</dbReference>
<dbReference type="Gene3D" id="3.50.30.40">
    <property type="entry name" value="Ribonuclease E inhibitor RraA/RraA-like"/>
    <property type="match status" value="1"/>
</dbReference>
<accession>A0A124FME4</accession>
<evidence type="ECO:0000313" key="3">
    <source>
        <dbReference type="EMBL" id="KUK44471.1"/>
    </source>
</evidence>
<name>A0A124FME4_9EURY</name>
<dbReference type="InterPro" id="IPR011060">
    <property type="entry name" value="RibuloseP-bd_barrel"/>
</dbReference>
<dbReference type="AlphaFoldDB" id="A0A124FME4"/>
<dbReference type="GO" id="GO:0004590">
    <property type="term" value="F:orotidine-5'-phosphate decarboxylase activity"/>
    <property type="evidence" value="ECO:0007669"/>
    <property type="project" value="InterPro"/>
</dbReference>
<protein>
    <submittedName>
        <fullName evidence="3">3-hexulose-6-phosphate synthase</fullName>
    </submittedName>
</protein>
<evidence type="ECO:0000313" key="5">
    <source>
        <dbReference type="Proteomes" id="UP000053961"/>
    </source>
</evidence>
<dbReference type="InterPro" id="IPR017120">
    <property type="entry name" value="Bifunct_HPS/DMK_prd"/>
</dbReference>
<feature type="domain" description="Orotidine 5'-phosphate decarboxylase" evidence="2">
    <location>
        <begin position="1"/>
        <end position="162"/>
    </location>
</feature>
<evidence type="ECO:0000259" key="2">
    <source>
        <dbReference type="SMART" id="SM00934"/>
    </source>
</evidence>
<dbReference type="SMART" id="SM00934">
    <property type="entry name" value="OMPdecase"/>
    <property type="match status" value="1"/>
</dbReference>
<evidence type="ECO:0000256" key="1">
    <source>
        <dbReference type="ARBA" id="ARBA00023239"/>
    </source>
</evidence>
<dbReference type="GO" id="GO:0019854">
    <property type="term" value="P:L-ascorbic acid catabolic process"/>
    <property type="evidence" value="ECO:0007669"/>
    <property type="project" value="TreeGrafter"/>
</dbReference>